<name>A0A0N4T267_BRUPA</name>
<protein>
    <submittedName>
        <fullName evidence="3">Kinesin motor domain-containing protein</fullName>
    </submittedName>
</protein>
<dbReference type="AlphaFoldDB" id="A0A0N4T267"/>
<dbReference type="Proteomes" id="UP000278627">
    <property type="component" value="Unassembled WGS sequence"/>
</dbReference>
<evidence type="ECO:0000313" key="3">
    <source>
        <dbReference type="WBParaSite" id="BPAG_0000228701-mRNA-1"/>
    </source>
</evidence>
<accession>A0A0N4T267</accession>
<reference evidence="1 2" key="2">
    <citation type="submission" date="2018-11" db="EMBL/GenBank/DDBJ databases">
        <authorList>
            <consortium name="Pathogen Informatics"/>
        </authorList>
    </citation>
    <scope>NUCLEOTIDE SEQUENCE [LARGE SCALE GENOMIC DNA]</scope>
</reference>
<evidence type="ECO:0000313" key="1">
    <source>
        <dbReference type="EMBL" id="VDN83443.1"/>
    </source>
</evidence>
<sequence>MTRVYRDISVYKRPNKGEKVKHVDTFETQLTLEDRNTNEAFRSGTNVTEMLIRVCWDVERGTQLREM</sequence>
<reference evidence="3" key="1">
    <citation type="submission" date="2017-02" db="UniProtKB">
        <authorList>
            <consortium name="WormBaseParasite"/>
        </authorList>
    </citation>
    <scope>IDENTIFICATION</scope>
</reference>
<keyword evidence="2" id="KW-1185">Reference proteome</keyword>
<gene>
    <name evidence="1" type="ORF">BPAG_LOCUS2257</name>
</gene>
<organism evidence="3">
    <name type="scientific">Brugia pahangi</name>
    <name type="common">Filarial nematode worm</name>
    <dbReference type="NCBI Taxonomy" id="6280"/>
    <lineage>
        <taxon>Eukaryota</taxon>
        <taxon>Metazoa</taxon>
        <taxon>Ecdysozoa</taxon>
        <taxon>Nematoda</taxon>
        <taxon>Chromadorea</taxon>
        <taxon>Rhabditida</taxon>
        <taxon>Spirurina</taxon>
        <taxon>Spiruromorpha</taxon>
        <taxon>Filarioidea</taxon>
        <taxon>Onchocercidae</taxon>
        <taxon>Brugia</taxon>
    </lineage>
</organism>
<dbReference type="WBParaSite" id="BPAG_0000228701-mRNA-1">
    <property type="protein sequence ID" value="BPAG_0000228701-mRNA-1"/>
    <property type="gene ID" value="BPAG_0000228701"/>
</dbReference>
<dbReference type="EMBL" id="UZAD01000294">
    <property type="protein sequence ID" value="VDN83443.1"/>
    <property type="molecule type" value="Genomic_DNA"/>
</dbReference>
<proteinExistence type="predicted"/>
<evidence type="ECO:0000313" key="2">
    <source>
        <dbReference type="Proteomes" id="UP000278627"/>
    </source>
</evidence>